<protein>
    <submittedName>
        <fullName evidence="2">MaoC family dehydratase</fullName>
    </submittedName>
</protein>
<reference evidence="2 3" key="1">
    <citation type="submission" date="2018-09" db="EMBL/GenBank/DDBJ databases">
        <authorList>
            <person name="Wang Z."/>
        </authorList>
    </citation>
    <scope>NUCLEOTIDE SEQUENCE [LARGE SCALE GENOMIC DNA]</scope>
    <source>
        <strain evidence="2 3">ALS 81</strain>
    </source>
</reference>
<dbReference type="EMBL" id="RAQO01000003">
    <property type="protein sequence ID" value="RKF20881.1"/>
    <property type="molecule type" value="Genomic_DNA"/>
</dbReference>
<dbReference type="InterPro" id="IPR029069">
    <property type="entry name" value="HotDog_dom_sf"/>
</dbReference>
<name>A0A420EJI6_9ALTE</name>
<dbReference type="CDD" id="cd03450">
    <property type="entry name" value="NodN"/>
    <property type="match status" value="1"/>
</dbReference>
<evidence type="ECO:0000259" key="1">
    <source>
        <dbReference type="Pfam" id="PF01575"/>
    </source>
</evidence>
<dbReference type="PANTHER" id="PTHR42993:SF1">
    <property type="entry name" value="MAOC-LIKE DEHYDRATASE DOMAIN-CONTAINING PROTEIN"/>
    <property type="match status" value="1"/>
</dbReference>
<evidence type="ECO:0000313" key="3">
    <source>
        <dbReference type="Proteomes" id="UP000286482"/>
    </source>
</evidence>
<dbReference type="PANTHER" id="PTHR42993">
    <property type="entry name" value="MAOC-LIKE DEHYDRATASE DOMAIN-CONTAINING PROTEIN"/>
    <property type="match status" value="1"/>
</dbReference>
<accession>A0A420EJI6</accession>
<gene>
    <name evidence="2" type="ORF">DBZ36_02770</name>
</gene>
<dbReference type="InterPro" id="IPR002539">
    <property type="entry name" value="MaoC-like_dom"/>
</dbReference>
<dbReference type="InterPro" id="IPR039375">
    <property type="entry name" value="NodN-like"/>
</dbReference>
<dbReference type="SUPFAM" id="SSF54637">
    <property type="entry name" value="Thioesterase/thiol ester dehydrase-isomerase"/>
    <property type="match status" value="1"/>
</dbReference>
<dbReference type="RefSeq" id="WP_120353409.1">
    <property type="nucleotide sequence ID" value="NZ_RAQO01000003.1"/>
</dbReference>
<organism evidence="2 3">
    <name type="scientific">Alginatibacterium sediminis</name>
    <dbReference type="NCBI Taxonomy" id="2164068"/>
    <lineage>
        <taxon>Bacteria</taxon>
        <taxon>Pseudomonadati</taxon>
        <taxon>Pseudomonadota</taxon>
        <taxon>Gammaproteobacteria</taxon>
        <taxon>Alteromonadales</taxon>
        <taxon>Alteromonadaceae</taxon>
        <taxon>Alginatibacterium</taxon>
    </lineage>
</organism>
<dbReference type="AlphaFoldDB" id="A0A420EJI6"/>
<evidence type="ECO:0000313" key="2">
    <source>
        <dbReference type="EMBL" id="RKF20881.1"/>
    </source>
</evidence>
<feature type="domain" description="MaoC-like" evidence="1">
    <location>
        <begin position="88"/>
        <end position="197"/>
    </location>
</feature>
<dbReference type="OrthoDB" id="9801735at2"/>
<dbReference type="Gene3D" id="3.10.129.10">
    <property type="entry name" value="Hotdog Thioesterase"/>
    <property type="match status" value="1"/>
</dbReference>
<sequence>MKVVDFLKERKEFLAQNPFELKDWLSPTIRDYWIEFLNKANHSQLGNWVRDQQVVGDPTSEQVAEKPIELSPKAAVVFEQLQHQLGLEVHIGQWLCVDQERINAFAQVTHDHQWLHTDPERAQQESPFKTTIAHGFLTLSLLPFLTQSVSDEEQAYPDAKMVVNYGLDKVRFPYPVKVNNKIRARTTLVKVTPIKRGLELVKEIKVEIEGCRRPGCVTESITRLYF</sequence>
<proteinExistence type="predicted"/>
<keyword evidence="3" id="KW-1185">Reference proteome</keyword>
<comment type="caution">
    <text evidence="2">The sequence shown here is derived from an EMBL/GenBank/DDBJ whole genome shotgun (WGS) entry which is preliminary data.</text>
</comment>
<dbReference type="Pfam" id="PF01575">
    <property type="entry name" value="MaoC_dehydratas"/>
    <property type="match status" value="1"/>
</dbReference>
<dbReference type="Proteomes" id="UP000286482">
    <property type="component" value="Unassembled WGS sequence"/>
</dbReference>